<dbReference type="EMBL" id="JBHSMZ010000017">
    <property type="protein sequence ID" value="MFC5551267.1"/>
    <property type="molecule type" value="Genomic_DNA"/>
</dbReference>
<organism evidence="2 3">
    <name type="scientific">Massilia aerilata</name>
    <dbReference type="NCBI Taxonomy" id="453817"/>
    <lineage>
        <taxon>Bacteria</taxon>
        <taxon>Pseudomonadati</taxon>
        <taxon>Pseudomonadota</taxon>
        <taxon>Betaproteobacteria</taxon>
        <taxon>Burkholderiales</taxon>
        <taxon>Oxalobacteraceae</taxon>
        <taxon>Telluria group</taxon>
        <taxon>Massilia</taxon>
    </lineage>
</organism>
<accession>A0ABW0S462</accession>
<proteinExistence type="predicted"/>
<keyword evidence="1" id="KW-0472">Membrane</keyword>
<keyword evidence="1" id="KW-1133">Transmembrane helix</keyword>
<keyword evidence="3" id="KW-1185">Reference proteome</keyword>
<dbReference type="Proteomes" id="UP001596086">
    <property type="component" value="Unassembled WGS sequence"/>
</dbReference>
<evidence type="ECO:0000313" key="3">
    <source>
        <dbReference type="Proteomes" id="UP001596086"/>
    </source>
</evidence>
<evidence type="ECO:0000313" key="2">
    <source>
        <dbReference type="EMBL" id="MFC5551267.1"/>
    </source>
</evidence>
<evidence type="ECO:0000256" key="1">
    <source>
        <dbReference type="SAM" id="Phobius"/>
    </source>
</evidence>
<keyword evidence="1" id="KW-0812">Transmembrane</keyword>
<feature type="transmembrane region" description="Helical" evidence="1">
    <location>
        <begin position="59"/>
        <end position="77"/>
    </location>
</feature>
<name>A0ABW0S462_9BURK</name>
<reference evidence="3" key="1">
    <citation type="journal article" date="2019" name="Int. J. Syst. Evol. Microbiol.">
        <title>The Global Catalogue of Microorganisms (GCM) 10K type strain sequencing project: providing services to taxonomists for standard genome sequencing and annotation.</title>
        <authorList>
            <consortium name="The Broad Institute Genomics Platform"/>
            <consortium name="The Broad Institute Genome Sequencing Center for Infectious Disease"/>
            <person name="Wu L."/>
            <person name="Ma J."/>
        </authorList>
    </citation>
    <scope>NUCLEOTIDE SEQUENCE [LARGE SCALE GENOMIC DNA]</scope>
    <source>
        <strain evidence="3">CGMCC 4.5798</strain>
    </source>
</reference>
<protein>
    <submittedName>
        <fullName evidence="2">Uncharacterized protein</fullName>
    </submittedName>
</protein>
<comment type="caution">
    <text evidence="2">The sequence shown here is derived from an EMBL/GenBank/DDBJ whole genome shotgun (WGS) entry which is preliminary data.</text>
</comment>
<dbReference type="RefSeq" id="WP_379775127.1">
    <property type="nucleotide sequence ID" value="NZ_JBHSMZ010000017.1"/>
</dbReference>
<feature type="transmembrane region" description="Helical" evidence="1">
    <location>
        <begin position="89"/>
        <end position="108"/>
    </location>
</feature>
<gene>
    <name evidence="2" type="ORF">ACFPO9_22335</name>
</gene>
<sequence>MQSTDTTQFPRGLRAGLTVITLALLLIILGLLFTWVYIACSYGNPRPVNWFRLELISEVIGSSLLPLAGIWLLALVTRSLASFVASRRAWLLLIPALAVLPLLMLVGAKAYRIYVNGLDHVRDCEAVIILCFIPNLESGSVNLPRSLG</sequence>
<feature type="transmembrane region" description="Helical" evidence="1">
    <location>
        <begin position="12"/>
        <end position="39"/>
    </location>
</feature>